<dbReference type="EMBL" id="BKCJ010492286">
    <property type="protein sequence ID" value="GFA81007.1"/>
    <property type="molecule type" value="Genomic_DNA"/>
</dbReference>
<organism evidence="2">
    <name type="scientific">Tanacetum cinerariifolium</name>
    <name type="common">Dalmatian daisy</name>
    <name type="synonym">Chrysanthemum cinerariifolium</name>
    <dbReference type="NCBI Taxonomy" id="118510"/>
    <lineage>
        <taxon>Eukaryota</taxon>
        <taxon>Viridiplantae</taxon>
        <taxon>Streptophyta</taxon>
        <taxon>Embryophyta</taxon>
        <taxon>Tracheophyta</taxon>
        <taxon>Spermatophyta</taxon>
        <taxon>Magnoliopsida</taxon>
        <taxon>eudicotyledons</taxon>
        <taxon>Gunneridae</taxon>
        <taxon>Pentapetalae</taxon>
        <taxon>asterids</taxon>
        <taxon>campanulids</taxon>
        <taxon>Asterales</taxon>
        <taxon>Asteraceae</taxon>
        <taxon>Asteroideae</taxon>
        <taxon>Anthemideae</taxon>
        <taxon>Anthemidinae</taxon>
        <taxon>Tanacetum</taxon>
    </lineage>
</organism>
<reference evidence="2" key="1">
    <citation type="journal article" date="2019" name="Sci. Rep.">
        <title>Draft genome of Tanacetum cinerariifolium, the natural source of mosquito coil.</title>
        <authorList>
            <person name="Yamashiro T."/>
            <person name="Shiraishi A."/>
            <person name="Satake H."/>
            <person name="Nakayama K."/>
        </authorList>
    </citation>
    <scope>NUCLEOTIDE SEQUENCE</scope>
</reference>
<sequence length="191" mass="21151">MLFNNTKKWIEAFVHMDTELVKDSEKSAEGSEKVVEGSERIKEGSSKRAASNLEQGDAKRQRLEEENESAELKRYLEIIPEDDDDVTTEATPLSSKSPTIVEYKIYKKGGKAFSKSLEQMSSHDNGSKPASDDGKKVDEDPRKESECKDQEKEDNVNSTSNVNTVSLTVNAAGTNEVNAISGKISIELLFD</sequence>
<dbReference type="AlphaFoldDB" id="A0A699K7Q2"/>
<name>A0A699K7Q2_TANCI</name>
<feature type="region of interest" description="Disordered" evidence="1">
    <location>
        <begin position="76"/>
        <end position="95"/>
    </location>
</feature>
<evidence type="ECO:0000256" key="1">
    <source>
        <dbReference type="SAM" id="MobiDB-lite"/>
    </source>
</evidence>
<comment type="caution">
    <text evidence="2">The sequence shown here is derived from an EMBL/GenBank/DDBJ whole genome shotgun (WGS) entry which is preliminary data.</text>
</comment>
<feature type="compositionally biased region" description="Basic and acidic residues" evidence="1">
    <location>
        <begin position="130"/>
        <end position="155"/>
    </location>
</feature>
<evidence type="ECO:0000313" key="2">
    <source>
        <dbReference type="EMBL" id="GFA81007.1"/>
    </source>
</evidence>
<proteinExistence type="predicted"/>
<feature type="compositionally biased region" description="Basic and acidic residues" evidence="1">
    <location>
        <begin position="56"/>
        <end position="70"/>
    </location>
</feature>
<feature type="region of interest" description="Disordered" evidence="1">
    <location>
        <begin position="116"/>
        <end position="163"/>
    </location>
</feature>
<feature type="compositionally biased region" description="Basic and acidic residues" evidence="1">
    <location>
        <begin position="22"/>
        <end position="46"/>
    </location>
</feature>
<feature type="region of interest" description="Disordered" evidence="1">
    <location>
        <begin position="22"/>
        <end position="70"/>
    </location>
</feature>
<protein>
    <submittedName>
        <fullName evidence="2">Uncharacterized protein</fullName>
    </submittedName>
</protein>
<gene>
    <name evidence="2" type="ORF">Tci_652979</name>
</gene>
<accession>A0A699K7Q2</accession>